<proteinExistence type="predicted"/>
<protein>
    <submittedName>
        <fullName evidence="2">Uncharacterized protein</fullName>
    </submittedName>
</protein>
<organism evidence="2 3">
    <name type="scientific">Pleurotus eryngii</name>
    <name type="common">Boletus of the steppes</name>
    <dbReference type="NCBI Taxonomy" id="5323"/>
    <lineage>
        <taxon>Eukaryota</taxon>
        <taxon>Fungi</taxon>
        <taxon>Dikarya</taxon>
        <taxon>Basidiomycota</taxon>
        <taxon>Agaricomycotina</taxon>
        <taxon>Agaricomycetes</taxon>
        <taxon>Agaricomycetidae</taxon>
        <taxon>Agaricales</taxon>
        <taxon>Pleurotineae</taxon>
        <taxon>Pleurotaceae</taxon>
        <taxon>Pleurotus</taxon>
    </lineage>
</organism>
<feature type="compositionally biased region" description="Basic and acidic residues" evidence="1">
    <location>
        <begin position="153"/>
        <end position="164"/>
    </location>
</feature>
<evidence type="ECO:0000256" key="1">
    <source>
        <dbReference type="SAM" id="MobiDB-lite"/>
    </source>
</evidence>
<dbReference type="EMBL" id="MU154609">
    <property type="protein sequence ID" value="KAF9491946.1"/>
    <property type="molecule type" value="Genomic_DNA"/>
</dbReference>
<feature type="compositionally biased region" description="Polar residues" evidence="1">
    <location>
        <begin position="138"/>
        <end position="148"/>
    </location>
</feature>
<feature type="region of interest" description="Disordered" evidence="1">
    <location>
        <begin position="80"/>
        <end position="164"/>
    </location>
</feature>
<comment type="caution">
    <text evidence="2">The sequence shown here is derived from an EMBL/GenBank/DDBJ whole genome shotgun (WGS) entry which is preliminary data.</text>
</comment>
<feature type="compositionally biased region" description="Pro residues" evidence="1">
    <location>
        <begin position="85"/>
        <end position="95"/>
    </location>
</feature>
<dbReference type="AlphaFoldDB" id="A0A9P6D468"/>
<evidence type="ECO:0000313" key="3">
    <source>
        <dbReference type="Proteomes" id="UP000807025"/>
    </source>
</evidence>
<reference evidence="2" key="1">
    <citation type="submission" date="2020-11" db="EMBL/GenBank/DDBJ databases">
        <authorList>
            <consortium name="DOE Joint Genome Institute"/>
            <person name="Ahrendt S."/>
            <person name="Riley R."/>
            <person name="Andreopoulos W."/>
            <person name="Labutti K."/>
            <person name="Pangilinan J."/>
            <person name="Ruiz-Duenas F.J."/>
            <person name="Barrasa J.M."/>
            <person name="Sanchez-Garcia M."/>
            <person name="Camarero S."/>
            <person name="Miyauchi S."/>
            <person name="Serrano A."/>
            <person name="Linde D."/>
            <person name="Babiker R."/>
            <person name="Drula E."/>
            <person name="Ayuso-Fernandez I."/>
            <person name="Pacheco R."/>
            <person name="Padilla G."/>
            <person name="Ferreira P."/>
            <person name="Barriuso J."/>
            <person name="Kellner H."/>
            <person name="Castanera R."/>
            <person name="Alfaro M."/>
            <person name="Ramirez L."/>
            <person name="Pisabarro A.G."/>
            <person name="Kuo A."/>
            <person name="Tritt A."/>
            <person name="Lipzen A."/>
            <person name="He G."/>
            <person name="Yan M."/>
            <person name="Ng V."/>
            <person name="Cullen D."/>
            <person name="Martin F."/>
            <person name="Rosso M.-N."/>
            <person name="Henrissat B."/>
            <person name="Hibbett D."/>
            <person name="Martinez A.T."/>
            <person name="Grigoriev I.V."/>
        </authorList>
    </citation>
    <scope>NUCLEOTIDE SEQUENCE</scope>
    <source>
        <strain evidence="2">ATCC 90797</strain>
    </source>
</reference>
<keyword evidence="3" id="KW-1185">Reference proteome</keyword>
<accession>A0A9P6D468</accession>
<dbReference type="Proteomes" id="UP000807025">
    <property type="component" value="Unassembled WGS sequence"/>
</dbReference>
<name>A0A9P6D468_PLEER</name>
<sequence length="164" mass="18062">MKEEREAGEERSKTLKNEIALVVHCSAYSVWPSLLVRVRTGQRTSKRVRSSATLQSPIPISYANPILLLSVLCHPTTSPQYSPYMQPPSPPPPTPFGARPAMRTCSKESWASEEKSGDVPWKPSEAQPLNTHPAAPFHSTTIIQSCSPGQLRGNHEHTASDHND</sequence>
<gene>
    <name evidence="2" type="ORF">BDN71DRAFT_1509854</name>
</gene>
<evidence type="ECO:0000313" key="2">
    <source>
        <dbReference type="EMBL" id="KAF9491946.1"/>
    </source>
</evidence>